<dbReference type="GO" id="GO:0016740">
    <property type="term" value="F:transferase activity"/>
    <property type="evidence" value="ECO:0007669"/>
    <property type="project" value="UniProtKB-ARBA"/>
</dbReference>
<dbReference type="PANTHER" id="PTHR12835:SF5">
    <property type="entry name" value="BIOTIN--PROTEIN LIGASE"/>
    <property type="match status" value="1"/>
</dbReference>
<keyword evidence="5" id="KW-0805">Transcription regulation</keyword>
<dbReference type="InterPro" id="IPR004408">
    <property type="entry name" value="Biotin_CoA_COase_ligase"/>
</dbReference>
<evidence type="ECO:0000256" key="5">
    <source>
        <dbReference type="HAMAP-Rule" id="MF_00978"/>
    </source>
</evidence>
<dbReference type="GO" id="GO:0005737">
    <property type="term" value="C:cytoplasm"/>
    <property type="evidence" value="ECO:0007669"/>
    <property type="project" value="TreeGrafter"/>
</dbReference>
<dbReference type="SUPFAM" id="SSF46785">
    <property type="entry name" value="Winged helix' DNA-binding domain"/>
    <property type="match status" value="1"/>
</dbReference>
<sequence>MCFIQGVVDLKSEILRFLKNAEGEFVSGQELSESLGVSRTSIWKHINQLKEEGYEIESISRKGYKLKSAPDKLDREEIGPLLSTEFIGREIVYLDTVDSTNEEIKRRADRSREGLVVISEEQSVGKGRLGRNWTSRKGAGIYMSILLKPDIYPQDAPKITQVAAAAVVKGLKESGVDAKIKWPNDIILKEKKVAGILTEMTGELMRVEYITLGIGINVNNGIEDFPEEIANKASSLKLEEKKEFERKKIASAVLNNFEKLYSDFLERGSISVSIEICKANSILLGKEVRVISRKSEMLRKAVDINEDGELVVEDGDGNRESVFSGEVSIRGIHGYV</sequence>
<dbReference type="STRING" id="39480.EUAN_17550"/>
<evidence type="ECO:0000313" key="8">
    <source>
        <dbReference type="Proteomes" id="UP000180254"/>
    </source>
</evidence>
<keyword evidence="3 5" id="KW-0067">ATP-binding</keyword>
<dbReference type="InterPro" id="IPR013196">
    <property type="entry name" value="HTH_11"/>
</dbReference>
<evidence type="ECO:0000256" key="2">
    <source>
        <dbReference type="ARBA" id="ARBA00022741"/>
    </source>
</evidence>
<keyword evidence="8" id="KW-1185">Reference proteome</keyword>
<keyword evidence="5" id="KW-0804">Transcription</keyword>
<dbReference type="GO" id="GO:0004077">
    <property type="term" value="F:biotin--[biotin carboxyl-carrier protein] ligase activity"/>
    <property type="evidence" value="ECO:0007669"/>
    <property type="project" value="UniProtKB-UniRule"/>
</dbReference>
<keyword evidence="1 5" id="KW-0436">Ligase</keyword>
<dbReference type="SUPFAM" id="SSF50037">
    <property type="entry name" value="C-terminal domain of transcriptional repressors"/>
    <property type="match status" value="1"/>
</dbReference>
<evidence type="ECO:0000259" key="6">
    <source>
        <dbReference type="PROSITE" id="PS51733"/>
    </source>
</evidence>
<evidence type="ECO:0000256" key="4">
    <source>
        <dbReference type="ARBA" id="ARBA00023267"/>
    </source>
</evidence>
<dbReference type="EMBL" id="MKIE01000007">
    <property type="protein sequence ID" value="OHW61752.1"/>
    <property type="molecule type" value="Genomic_DNA"/>
</dbReference>
<dbReference type="AlphaFoldDB" id="A0A1S1V586"/>
<dbReference type="Pfam" id="PF02237">
    <property type="entry name" value="BPL_C"/>
    <property type="match status" value="1"/>
</dbReference>
<dbReference type="Pfam" id="PF03099">
    <property type="entry name" value="BPL_LplA_LipB"/>
    <property type="match status" value="1"/>
</dbReference>
<organism evidence="7 8">
    <name type="scientific">Andreesenia angusta</name>
    <dbReference type="NCBI Taxonomy" id="39480"/>
    <lineage>
        <taxon>Bacteria</taxon>
        <taxon>Bacillati</taxon>
        <taxon>Bacillota</taxon>
        <taxon>Tissierellia</taxon>
        <taxon>Tissierellales</taxon>
        <taxon>Gottschalkiaceae</taxon>
        <taxon>Andreesenia</taxon>
    </lineage>
</organism>
<dbReference type="EC" id="6.3.4.15" evidence="5"/>
<proteinExistence type="inferred from homology"/>
<dbReference type="InterPro" id="IPR036388">
    <property type="entry name" value="WH-like_DNA-bd_sf"/>
</dbReference>
<keyword evidence="4 5" id="KW-0092">Biotin</keyword>
<keyword evidence="5" id="KW-0238">DNA-binding</keyword>
<dbReference type="InterPro" id="IPR003142">
    <property type="entry name" value="BPL_C"/>
</dbReference>
<evidence type="ECO:0000256" key="3">
    <source>
        <dbReference type="ARBA" id="ARBA00022840"/>
    </source>
</evidence>
<feature type="binding site" evidence="5">
    <location>
        <position position="122"/>
    </location>
    <ligand>
        <name>biotin</name>
        <dbReference type="ChEBI" id="CHEBI:57586"/>
    </ligand>
</feature>
<comment type="catalytic activity">
    <reaction evidence="5">
        <text>biotin + L-lysyl-[protein] + ATP = N(6)-biotinyl-L-lysyl-[protein] + AMP + diphosphate + H(+)</text>
        <dbReference type="Rhea" id="RHEA:11756"/>
        <dbReference type="Rhea" id="RHEA-COMP:9752"/>
        <dbReference type="Rhea" id="RHEA-COMP:10505"/>
        <dbReference type="ChEBI" id="CHEBI:15378"/>
        <dbReference type="ChEBI" id="CHEBI:29969"/>
        <dbReference type="ChEBI" id="CHEBI:30616"/>
        <dbReference type="ChEBI" id="CHEBI:33019"/>
        <dbReference type="ChEBI" id="CHEBI:57586"/>
        <dbReference type="ChEBI" id="CHEBI:83144"/>
        <dbReference type="ChEBI" id="CHEBI:456215"/>
        <dbReference type="EC" id="6.3.4.15"/>
    </reaction>
</comment>
<dbReference type="InterPro" id="IPR004143">
    <property type="entry name" value="BPL_LPL_catalytic"/>
</dbReference>
<dbReference type="PROSITE" id="PS51733">
    <property type="entry name" value="BPL_LPL_CATALYTIC"/>
    <property type="match status" value="1"/>
</dbReference>
<evidence type="ECO:0000256" key="1">
    <source>
        <dbReference type="ARBA" id="ARBA00022598"/>
    </source>
</evidence>
<dbReference type="GO" id="GO:0009249">
    <property type="term" value="P:protein lipoylation"/>
    <property type="evidence" value="ECO:0007669"/>
    <property type="project" value="UniProtKB-ARBA"/>
</dbReference>
<keyword evidence="5" id="KW-0678">Repressor</keyword>
<feature type="domain" description="BPL/LPL catalytic" evidence="6">
    <location>
        <begin position="76"/>
        <end position="265"/>
    </location>
</feature>
<feature type="binding site" evidence="5">
    <location>
        <position position="192"/>
    </location>
    <ligand>
        <name>biotin</name>
        <dbReference type="ChEBI" id="CHEBI:57586"/>
    </ligand>
</feature>
<comment type="similarity">
    <text evidence="5">Belongs to the biotin--protein ligase family.</text>
</comment>
<reference evidence="7 8" key="1">
    <citation type="submission" date="2016-09" db="EMBL/GenBank/DDBJ databases">
        <title>Genome sequence of Eubacterium angustum.</title>
        <authorList>
            <person name="Poehlein A."/>
            <person name="Daniel R."/>
        </authorList>
    </citation>
    <scope>NUCLEOTIDE SEQUENCE [LARGE SCALE GENOMIC DNA]</scope>
    <source>
        <strain evidence="7 8">DSM 1989</strain>
    </source>
</reference>
<dbReference type="InterPro" id="IPR030855">
    <property type="entry name" value="Bifunct_BirA"/>
</dbReference>
<evidence type="ECO:0000313" key="7">
    <source>
        <dbReference type="EMBL" id="OHW61752.1"/>
    </source>
</evidence>
<comment type="function">
    <text evidence="5">Acts both as a biotin--[acetyl-CoA-carboxylase] ligase and a repressor.</text>
</comment>
<dbReference type="Gene3D" id="3.30.930.10">
    <property type="entry name" value="Bira Bifunctional Protein, Domain 2"/>
    <property type="match status" value="1"/>
</dbReference>
<dbReference type="InterPro" id="IPR036390">
    <property type="entry name" value="WH_DNA-bd_sf"/>
</dbReference>
<dbReference type="InterPro" id="IPR045864">
    <property type="entry name" value="aa-tRNA-synth_II/BPL/LPL"/>
</dbReference>
<dbReference type="Gene3D" id="2.30.30.100">
    <property type="match status" value="1"/>
</dbReference>
<comment type="caution">
    <text evidence="7">The sequence shown here is derived from an EMBL/GenBank/DDBJ whole genome shotgun (WGS) entry which is preliminary data.</text>
</comment>
<protein>
    <recommendedName>
        <fullName evidence="5">Bifunctional ligase/repressor BirA</fullName>
    </recommendedName>
    <alternativeName>
        <fullName evidence="5">Biotin--[acetyl-CoA-carboxylase] ligase</fullName>
        <ecNumber evidence="5">6.3.4.15</ecNumber>
    </alternativeName>
    <alternativeName>
        <fullName evidence="5">Biotin--protein ligase</fullName>
    </alternativeName>
    <alternativeName>
        <fullName evidence="5">Biotin-[acetyl-CoA carboxylase] synthetase</fullName>
    </alternativeName>
</protein>
<dbReference type="NCBIfam" id="TIGR00121">
    <property type="entry name" value="birA_ligase"/>
    <property type="match status" value="1"/>
</dbReference>
<dbReference type="InterPro" id="IPR008988">
    <property type="entry name" value="Transcriptional_repressor_C"/>
</dbReference>
<comment type="caution">
    <text evidence="5">Lacks conserved residue(s) required for the propagation of feature annotation.</text>
</comment>
<feature type="DNA-binding region" description="H-T-H motif" evidence="5">
    <location>
        <begin position="28"/>
        <end position="47"/>
    </location>
</feature>
<accession>A0A1S1V586</accession>
<name>A0A1S1V586_9FIRM</name>
<dbReference type="Proteomes" id="UP000180254">
    <property type="component" value="Unassembled WGS sequence"/>
</dbReference>
<dbReference type="Pfam" id="PF08279">
    <property type="entry name" value="HTH_11"/>
    <property type="match status" value="1"/>
</dbReference>
<dbReference type="GO" id="GO:0005524">
    <property type="term" value="F:ATP binding"/>
    <property type="evidence" value="ECO:0007669"/>
    <property type="project" value="UniProtKB-UniRule"/>
</dbReference>
<dbReference type="Gene3D" id="1.10.10.10">
    <property type="entry name" value="Winged helix-like DNA-binding domain superfamily/Winged helix DNA-binding domain"/>
    <property type="match status" value="1"/>
</dbReference>
<dbReference type="GO" id="GO:0006355">
    <property type="term" value="P:regulation of DNA-templated transcription"/>
    <property type="evidence" value="ECO:0007669"/>
    <property type="project" value="UniProtKB-UniRule"/>
</dbReference>
<dbReference type="HAMAP" id="MF_00978">
    <property type="entry name" value="Bifunct_BirA"/>
    <property type="match status" value="1"/>
</dbReference>
<dbReference type="GO" id="GO:0003677">
    <property type="term" value="F:DNA binding"/>
    <property type="evidence" value="ECO:0007669"/>
    <property type="project" value="UniProtKB-UniRule"/>
</dbReference>
<feature type="binding site" evidence="5">
    <location>
        <begin position="99"/>
        <end position="101"/>
    </location>
    <ligand>
        <name>biotin</name>
        <dbReference type="ChEBI" id="CHEBI:57586"/>
    </ligand>
</feature>
<dbReference type="CDD" id="cd16442">
    <property type="entry name" value="BPL"/>
    <property type="match status" value="1"/>
</dbReference>
<dbReference type="SUPFAM" id="SSF55681">
    <property type="entry name" value="Class II aaRS and biotin synthetases"/>
    <property type="match status" value="1"/>
</dbReference>
<gene>
    <name evidence="5 7" type="primary">birA</name>
    <name evidence="7" type="ORF">EUAN_17550</name>
</gene>
<keyword evidence="2 5" id="KW-0547">Nucleotide-binding</keyword>
<dbReference type="PANTHER" id="PTHR12835">
    <property type="entry name" value="BIOTIN PROTEIN LIGASE"/>
    <property type="match status" value="1"/>
</dbReference>